<organism evidence="7 8">
    <name type="scientific">Candidatus Desulfatibia vada</name>
    <dbReference type="NCBI Taxonomy" id="2841696"/>
    <lineage>
        <taxon>Bacteria</taxon>
        <taxon>Pseudomonadati</taxon>
        <taxon>Thermodesulfobacteriota</taxon>
        <taxon>Desulfobacteria</taxon>
        <taxon>Desulfobacterales</taxon>
        <taxon>Desulfobacterales incertae sedis</taxon>
        <taxon>Candidatus Desulfatibia</taxon>
    </lineage>
</organism>
<gene>
    <name evidence="7" type="ORF">H8D96_04765</name>
</gene>
<dbReference type="InterPro" id="IPR029044">
    <property type="entry name" value="Nucleotide-diphossugar_trans"/>
</dbReference>
<evidence type="ECO:0000313" key="8">
    <source>
        <dbReference type="Proteomes" id="UP000605201"/>
    </source>
</evidence>
<dbReference type="PANTHER" id="PTHR43646:SF2">
    <property type="entry name" value="GLYCOSYLTRANSFERASE 2-LIKE DOMAIN-CONTAINING PROTEIN"/>
    <property type="match status" value="1"/>
</dbReference>
<keyword evidence="5" id="KW-0472">Membrane</keyword>
<dbReference type="GO" id="GO:0005886">
    <property type="term" value="C:plasma membrane"/>
    <property type="evidence" value="ECO:0007669"/>
    <property type="project" value="UniProtKB-SubCell"/>
</dbReference>
<dbReference type="InterPro" id="IPR001173">
    <property type="entry name" value="Glyco_trans_2-like"/>
</dbReference>
<protein>
    <submittedName>
        <fullName evidence="7">Glycosyltransferase</fullName>
    </submittedName>
</protein>
<evidence type="ECO:0000259" key="6">
    <source>
        <dbReference type="Pfam" id="PF00535"/>
    </source>
</evidence>
<evidence type="ECO:0000256" key="3">
    <source>
        <dbReference type="ARBA" id="ARBA00022676"/>
    </source>
</evidence>
<evidence type="ECO:0000256" key="1">
    <source>
        <dbReference type="ARBA" id="ARBA00004236"/>
    </source>
</evidence>
<dbReference type="PANTHER" id="PTHR43646">
    <property type="entry name" value="GLYCOSYLTRANSFERASE"/>
    <property type="match status" value="1"/>
</dbReference>
<comment type="caution">
    <text evidence="7">The sequence shown here is derived from an EMBL/GenBank/DDBJ whole genome shotgun (WGS) entry which is preliminary data.</text>
</comment>
<feature type="domain" description="Glycosyltransferase 2-like" evidence="6">
    <location>
        <begin position="6"/>
        <end position="109"/>
    </location>
</feature>
<sequence length="242" mass="27306">MTIHYSVIIPAYNEEQWLPNTLTALREAMGSLSLQGEVIVVDNNSTDRTPQIAREDNAQVVFEPVNQISRARNTGARVAQGRYLIFIDADTMVSSALLQTALDNLSGGRCCGGGSLVDFDKPLQPLARKALDLWNWVSVQFGFAAGCFIYCLREGFEAVGGFSQKVYASEEIWFSNRLQSWGYRKQKAFHMITSPRVVTSSRKLEWYSPVQLGLTALMTTVFPFSLRYRNVCSVWYRRPNKP</sequence>
<accession>A0A8J6TPQ6</accession>
<dbReference type="EMBL" id="JACNIG010000122">
    <property type="protein sequence ID" value="MBC8431213.1"/>
    <property type="molecule type" value="Genomic_DNA"/>
</dbReference>
<evidence type="ECO:0000313" key="7">
    <source>
        <dbReference type="EMBL" id="MBC8431213.1"/>
    </source>
</evidence>
<dbReference type="Proteomes" id="UP000605201">
    <property type="component" value="Unassembled WGS sequence"/>
</dbReference>
<evidence type="ECO:0000256" key="2">
    <source>
        <dbReference type="ARBA" id="ARBA00022475"/>
    </source>
</evidence>
<dbReference type="GO" id="GO:0016757">
    <property type="term" value="F:glycosyltransferase activity"/>
    <property type="evidence" value="ECO:0007669"/>
    <property type="project" value="UniProtKB-KW"/>
</dbReference>
<dbReference type="Gene3D" id="3.90.550.10">
    <property type="entry name" value="Spore Coat Polysaccharide Biosynthesis Protein SpsA, Chain A"/>
    <property type="match status" value="1"/>
</dbReference>
<dbReference type="Pfam" id="PF00535">
    <property type="entry name" value="Glycos_transf_2"/>
    <property type="match status" value="1"/>
</dbReference>
<dbReference type="SUPFAM" id="SSF53448">
    <property type="entry name" value="Nucleotide-diphospho-sugar transferases"/>
    <property type="match status" value="1"/>
</dbReference>
<evidence type="ECO:0000256" key="5">
    <source>
        <dbReference type="ARBA" id="ARBA00023136"/>
    </source>
</evidence>
<keyword evidence="4" id="KW-0808">Transferase</keyword>
<comment type="subcellular location">
    <subcellularLocation>
        <location evidence="1">Cell membrane</location>
    </subcellularLocation>
</comment>
<reference evidence="7 8" key="1">
    <citation type="submission" date="2020-08" db="EMBL/GenBank/DDBJ databases">
        <title>Bridging the membrane lipid divide: bacteria of the FCB group superphylum have the potential to synthesize archaeal ether lipids.</title>
        <authorList>
            <person name="Villanueva L."/>
            <person name="Von Meijenfeldt F.A.B."/>
            <person name="Westbye A.B."/>
            <person name="Yadav S."/>
            <person name="Hopmans E.C."/>
            <person name="Dutilh B.E."/>
            <person name="Sinninghe Damste J.S."/>
        </authorList>
    </citation>
    <scope>NUCLEOTIDE SEQUENCE [LARGE SCALE GENOMIC DNA]</scope>
    <source>
        <strain evidence="7">NIOZ-UU17</strain>
    </source>
</reference>
<keyword evidence="3" id="KW-0328">Glycosyltransferase</keyword>
<proteinExistence type="predicted"/>
<dbReference type="AlphaFoldDB" id="A0A8J6TPQ6"/>
<keyword evidence="2" id="KW-1003">Cell membrane</keyword>
<name>A0A8J6TPQ6_9BACT</name>
<evidence type="ECO:0000256" key="4">
    <source>
        <dbReference type="ARBA" id="ARBA00022679"/>
    </source>
</evidence>